<proteinExistence type="predicted"/>
<evidence type="ECO:0000313" key="1">
    <source>
        <dbReference type="EMBL" id="ERK72184.1"/>
    </source>
</evidence>
<dbReference type="PATRIC" id="fig|1358026.3.peg.1250"/>
<comment type="caution">
    <text evidence="1">The sequence shown here is derived from an EMBL/GenBank/DDBJ whole genome shotgun (WGS) entry which is preliminary data.</text>
</comment>
<reference evidence="1 2" key="1">
    <citation type="submission" date="2013-08" db="EMBL/GenBank/DDBJ databases">
        <authorList>
            <person name="Weinstock G."/>
            <person name="Sodergren E."/>
            <person name="Wylie T."/>
            <person name="Fulton L."/>
            <person name="Fulton R."/>
            <person name="Fronick C."/>
            <person name="O'Laughlin M."/>
            <person name="Godfrey J."/>
            <person name="Miner T."/>
            <person name="Herter B."/>
            <person name="Appelbaum E."/>
            <person name="Cordes M."/>
            <person name="Lek S."/>
            <person name="Wollam A."/>
            <person name="Pepin K.H."/>
            <person name="Palsikar V.B."/>
            <person name="Mitreva M."/>
            <person name="Wilson R.K."/>
        </authorList>
    </citation>
    <scope>NUCLEOTIDE SEQUENCE [LARGE SCALE GENOMIC DNA]</scope>
    <source>
        <strain evidence="1 2">ATCC 14665</strain>
    </source>
</reference>
<name>U2RUF9_LEIAQ</name>
<dbReference type="EMBL" id="AWVQ01000178">
    <property type="protein sequence ID" value="ERK72184.1"/>
    <property type="molecule type" value="Genomic_DNA"/>
</dbReference>
<dbReference type="Proteomes" id="UP000016605">
    <property type="component" value="Unassembled WGS sequence"/>
</dbReference>
<gene>
    <name evidence="1" type="ORF">N136_01471</name>
</gene>
<sequence length="1421" mass="152651">PPPNGTYQNTRCLRQDTVPVWIVLGGVVGKGQPGGAKREALKRQRQREARAVSLLSEESSDELFARLRSGAANVAGVTYQINLATLLLGSGRLSDSPLPRVSAVRPEGFEDIDCRLQDGSWLLVQSKQRSARTMSRAETASVIAHAAQVEAARDYDGSVAGYAIVSNAGFAAGATGWGSTIPQGDAELTRAVRDQLSASRRDPDTAERLIGRTHLVVVEDPLVVEVESLLARAYSIPPAVAVIARSHLAADLALVSSAQRGRDVATAHLRTLADVDSMISRLRETVDQQNFEAALREGVCEFADFSRIETESEEQFFSGVRVVPSHVGADLDVVRVPECESILSSLESSRQVLIVGASGTGKSGLLWRSASLLQDGPMLIRVLRVSSDSDVQSLIRLVRMLSPTPERRVVVCIDDLGRAATERWPEARDRLLEFSGVSILAACRQEDLLPSIAEGAHLVDSRLARESAARIYARLRAAGFELATEPEEAIHRADGLLMEFVAIATTGRRLREVLRTQLQGLDDTDHADSRELLAVITALHTLGRSVPADELPRLVGESPAIVARRLSRLRDEHLIVSDDGTSWRALHDLRAEVLLDLLHEVPPPTLATTYARSIAAAPAEVRPMLYRRAATRVLRAARLETVSSVADRLTSARRVIDPLVKSIADRVNDLANAPGPTSAREIAALVDAAERLDVSAYVAATLGYVKQITPPTIDVSSYYLLAYTSRFSDIFTGNDLFRQIASAGARLPEWDSSARQTVVSKISDDVILQTLMEAPLDVAVRFSERLEGYRTLPLAAAAAVFAKHSARVADPLRVDVVDVFAQLIATLAVVAELEGPRVEQAFGPPRQRARWAVEADDSGFAVDVVLSDRRELPSSSSNLARASTYTSDTFCEVSARAVARFGTVDVQRGYQPQAGQDPTSLNSQAVFLAQRLFDACPEADVVSVEVVVPARGASAPIDGKKRMRVGALPRRIATERSIALQIAVTELLSTERWTDRCRRQADASAQLLELLMALPARLSERDSSRGRREWIEKVVSVAALVAQLPGPPLDPQLIGRLSAELPFAADFDLRLRETTRDPSKAALDLIAQSLLQVSQGLNDAANLGGAGLRLAGAPQALAGARAEDTLPEYAGVGPLLPNELGSLASMAARILVARGQGALSPGDIRGRSLEDTSALTLTSAVSAADGSLAAVEQRLTESGVEVFASSVQEILNPTDPLLPLELIIAVDASAWAATEESLRSWGPSAREEACFQTRTRFVAMHLGRLVQVGAVLDDAEGPLRDIDPTDYPDIARRLGALLAPSVFQERADNLIGSLISASSANGWSRRRPDGWRGVQSTARIPSAESIDDDPQAWADAIVIYRELESLVASEGDDGGTFAEVLAGVDLSIADTFASPIVQAVGHLRALAIEADLHSLSADDAS</sequence>
<organism evidence="1 2">
    <name type="scientific">Leifsonia aquatica ATCC 14665</name>
    <dbReference type="NCBI Taxonomy" id="1358026"/>
    <lineage>
        <taxon>Bacteria</taxon>
        <taxon>Bacillati</taxon>
        <taxon>Actinomycetota</taxon>
        <taxon>Actinomycetes</taxon>
        <taxon>Micrococcales</taxon>
        <taxon>Microbacteriaceae</taxon>
        <taxon>Leifsonia</taxon>
    </lineage>
</organism>
<accession>U2RUF9</accession>
<feature type="non-terminal residue" evidence="1">
    <location>
        <position position="1"/>
    </location>
</feature>
<evidence type="ECO:0000313" key="2">
    <source>
        <dbReference type="Proteomes" id="UP000016605"/>
    </source>
</evidence>
<dbReference type="InterPro" id="IPR027417">
    <property type="entry name" value="P-loop_NTPase"/>
</dbReference>
<protein>
    <submittedName>
        <fullName evidence="1">Uncharacterized protein</fullName>
    </submittedName>
</protein>
<dbReference type="SUPFAM" id="SSF52540">
    <property type="entry name" value="P-loop containing nucleoside triphosphate hydrolases"/>
    <property type="match status" value="1"/>
</dbReference>
<dbReference type="HOGENOM" id="CLU_253031_0_0_11"/>